<evidence type="ECO:0000256" key="6">
    <source>
        <dbReference type="ARBA" id="ARBA00023136"/>
    </source>
</evidence>
<keyword evidence="4" id="KW-0963">Cytoplasm</keyword>
<dbReference type="AlphaFoldDB" id="A0A3P8TV25"/>
<dbReference type="InterPro" id="IPR003005">
    <property type="entry name" value="Amphiphysin"/>
</dbReference>
<reference evidence="8" key="3">
    <citation type="submission" date="2025-09" db="UniProtKB">
        <authorList>
            <consortium name="Ensembl"/>
        </authorList>
    </citation>
    <scope>IDENTIFICATION</scope>
</reference>
<comment type="subcellular location">
    <subcellularLocation>
        <location evidence="2">Cytoplasm</location>
    </subcellularLocation>
    <subcellularLocation>
        <location evidence="1">Endomembrane system</location>
    </subcellularLocation>
</comment>
<dbReference type="GO" id="GO:0005737">
    <property type="term" value="C:cytoplasm"/>
    <property type="evidence" value="ECO:0007669"/>
    <property type="project" value="UniProtKB-SubCell"/>
</dbReference>
<dbReference type="GO" id="GO:0006911">
    <property type="term" value="P:phagocytosis, engulfment"/>
    <property type="evidence" value="ECO:0007669"/>
    <property type="project" value="TreeGrafter"/>
</dbReference>
<dbReference type="STRING" id="161767.ENSAPEP00000028929"/>
<accession>A0A3P8TV25</accession>
<reference evidence="8" key="2">
    <citation type="submission" date="2025-08" db="UniProtKB">
        <authorList>
            <consortium name="Ensembl"/>
        </authorList>
    </citation>
    <scope>IDENTIFICATION</scope>
</reference>
<dbReference type="GO" id="GO:0002102">
    <property type="term" value="C:podosome"/>
    <property type="evidence" value="ECO:0007669"/>
    <property type="project" value="TreeGrafter"/>
</dbReference>
<dbReference type="InterPro" id="IPR027267">
    <property type="entry name" value="AH/BAR_dom_sf"/>
</dbReference>
<evidence type="ECO:0000259" key="7">
    <source>
        <dbReference type="PROSITE" id="PS51021"/>
    </source>
</evidence>
<dbReference type="GO" id="GO:0012505">
    <property type="term" value="C:endomembrane system"/>
    <property type="evidence" value="ECO:0007669"/>
    <property type="project" value="UniProtKB-SubCell"/>
</dbReference>
<keyword evidence="6" id="KW-0472">Membrane</keyword>
<evidence type="ECO:0000313" key="9">
    <source>
        <dbReference type="Proteomes" id="UP000265080"/>
    </source>
</evidence>
<dbReference type="PANTHER" id="PTHR46514">
    <property type="entry name" value="AMPHIPHYSIN"/>
    <property type="match status" value="1"/>
</dbReference>
<dbReference type="OMA" id="VENDTHT"/>
<dbReference type="PRINTS" id="PR01251">
    <property type="entry name" value="AMPHIPHYSIN"/>
</dbReference>
<dbReference type="GO" id="GO:0097320">
    <property type="term" value="P:plasma membrane tubulation"/>
    <property type="evidence" value="ECO:0007669"/>
    <property type="project" value="TreeGrafter"/>
</dbReference>
<evidence type="ECO:0000256" key="1">
    <source>
        <dbReference type="ARBA" id="ARBA00004308"/>
    </source>
</evidence>
<dbReference type="Gene3D" id="1.20.1270.60">
    <property type="entry name" value="Arfaptin homology (AH) domain/BAR domain"/>
    <property type="match status" value="1"/>
</dbReference>
<evidence type="ECO:0000256" key="5">
    <source>
        <dbReference type="ARBA" id="ARBA00023054"/>
    </source>
</evidence>
<protein>
    <submittedName>
        <fullName evidence="8">Bridging integrator 2b</fullName>
    </submittedName>
</protein>
<reference evidence="8 9" key="1">
    <citation type="submission" date="2018-03" db="EMBL/GenBank/DDBJ databases">
        <title>Finding Nemo's genes: A chromosome-scale reference assembly of the genome of the orange clownfish Amphiprion percula.</title>
        <authorList>
            <person name="Lehmann R."/>
        </authorList>
    </citation>
    <scope>NUCLEOTIDE SEQUENCE</scope>
</reference>
<dbReference type="SMART" id="SM00721">
    <property type="entry name" value="BAR"/>
    <property type="match status" value="1"/>
</dbReference>
<evidence type="ECO:0000256" key="3">
    <source>
        <dbReference type="ARBA" id="ARBA00022443"/>
    </source>
</evidence>
<dbReference type="SUPFAM" id="SSF103657">
    <property type="entry name" value="BAR/IMD domain-like"/>
    <property type="match status" value="1"/>
</dbReference>
<evidence type="ECO:0000256" key="2">
    <source>
        <dbReference type="ARBA" id="ARBA00004496"/>
    </source>
</evidence>
<organism evidence="8 9">
    <name type="scientific">Amphiprion percula</name>
    <name type="common">Orange clownfish</name>
    <name type="synonym">Lutjanus percula</name>
    <dbReference type="NCBI Taxonomy" id="161767"/>
    <lineage>
        <taxon>Eukaryota</taxon>
        <taxon>Metazoa</taxon>
        <taxon>Chordata</taxon>
        <taxon>Craniata</taxon>
        <taxon>Vertebrata</taxon>
        <taxon>Euteleostomi</taxon>
        <taxon>Actinopterygii</taxon>
        <taxon>Neopterygii</taxon>
        <taxon>Teleostei</taxon>
        <taxon>Neoteleostei</taxon>
        <taxon>Acanthomorphata</taxon>
        <taxon>Ovalentaria</taxon>
        <taxon>Pomacentridae</taxon>
        <taxon>Amphiprion</taxon>
    </lineage>
</organism>
<keyword evidence="3" id="KW-0728">SH3 domain</keyword>
<dbReference type="GO" id="GO:0005543">
    <property type="term" value="F:phospholipid binding"/>
    <property type="evidence" value="ECO:0007669"/>
    <property type="project" value="TreeGrafter"/>
</dbReference>
<dbReference type="Proteomes" id="UP000265080">
    <property type="component" value="Chromosome 6"/>
</dbReference>
<proteinExistence type="predicted"/>
<dbReference type="FunFam" id="1.20.1270.60:FF:000013">
    <property type="entry name" value="Amphiphysin isoform 2"/>
    <property type="match status" value="1"/>
</dbReference>
<evidence type="ECO:0000313" key="8">
    <source>
        <dbReference type="Ensembl" id="ENSAPEP00000028929.1"/>
    </source>
</evidence>
<feature type="domain" description="BAR" evidence="7">
    <location>
        <begin position="32"/>
        <end position="224"/>
    </location>
</feature>
<dbReference type="PROSITE" id="PS51021">
    <property type="entry name" value="BAR"/>
    <property type="match status" value="1"/>
</dbReference>
<keyword evidence="5" id="KW-0175">Coiled coil</keyword>
<sequence length="224" mass="25950">MADNKMGPNLQAGAGFFAKRVQKSLNRAQEKVLQKLGKTMETKDEQFELCFQNLNKQQTDGSRLFKDVKAYYAAVKAMHETSKRLSQTLREVYESDWNGVEDLALITDSEDLLWNDYEEKLNDQIVRTMENYTSQFPEVKERVAKRGRKLVDYDSARHHLEALQSAKKKDEAKITKHLKNLRQLGQKKIPVPTIHQASSTRYIRMLSSSYVENDTHTDESAQNY</sequence>
<dbReference type="InterPro" id="IPR004148">
    <property type="entry name" value="BAR_dom"/>
</dbReference>
<dbReference type="Ensembl" id="ENSAPET00000029691.1">
    <property type="protein sequence ID" value="ENSAPEP00000028929.1"/>
    <property type="gene ID" value="ENSAPEG00000020545.1"/>
</dbReference>
<dbReference type="GeneTree" id="ENSGT00950000182882"/>
<keyword evidence="9" id="KW-1185">Reference proteome</keyword>
<dbReference type="PANTHER" id="PTHR46514:SF1">
    <property type="entry name" value="BRIDGING INTEGRATOR 2"/>
    <property type="match status" value="1"/>
</dbReference>
<dbReference type="GO" id="GO:0071800">
    <property type="term" value="P:podosome assembly"/>
    <property type="evidence" value="ECO:0007669"/>
    <property type="project" value="TreeGrafter"/>
</dbReference>
<name>A0A3P8TV25_AMPPE</name>
<evidence type="ECO:0000256" key="4">
    <source>
        <dbReference type="ARBA" id="ARBA00022490"/>
    </source>
</evidence>
<dbReference type="GO" id="GO:0001891">
    <property type="term" value="C:phagocytic cup"/>
    <property type="evidence" value="ECO:0007669"/>
    <property type="project" value="TreeGrafter"/>
</dbReference>
<dbReference type="Pfam" id="PF03114">
    <property type="entry name" value="BAR"/>
    <property type="match status" value="1"/>
</dbReference>